<gene>
    <name evidence="3" type="ORF">AVO44_17970</name>
</gene>
<protein>
    <submittedName>
        <fullName evidence="3">Stress responsive protein</fullName>
    </submittedName>
</protein>
<comment type="subunit">
    <text evidence="1">Homodimer.</text>
</comment>
<accession>A0A0X3TNM4</accession>
<dbReference type="PANTHER" id="PTHR33178:SF10">
    <property type="entry name" value="STRESS-RESPONSE A_B BARREL DOMAIN-CONTAINING PROTEIN"/>
    <property type="match status" value="1"/>
</dbReference>
<dbReference type="Proteomes" id="UP000053690">
    <property type="component" value="Unassembled WGS sequence"/>
</dbReference>
<dbReference type="STRING" id="1685378.AVO44_17970"/>
<dbReference type="OrthoDB" id="9816070at2"/>
<sequence>MIRHIVLTKFRPDVTEETVAAIYAGLADVAETLPGASGFTGGRSQSPEQIERGYMHGFVIDFDDWAALEAYQNNKTHKALGAQLVENAIGGIDGILVLDLEV</sequence>
<dbReference type="SMART" id="SM00886">
    <property type="entry name" value="Dabb"/>
    <property type="match status" value="1"/>
</dbReference>
<dbReference type="AlphaFoldDB" id="A0A0X3TNM4"/>
<keyword evidence="4" id="KW-1185">Reference proteome</keyword>
<dbReference type="PANTHER" id="PTHR33178">
    <property type="match status" value="1"/>
</dbReference>
<dbReference type="Pfam" id="PF07876">
    <property type="entry name" value="Dabb"/>
    <property type="match status" value="1"/>
</dbReference>
<evidence type="ECO:0000313" key="3">
    <source>
        <dbReference type="EMBL" id="KUJ77269.1"/>
    </source>
</evidence>
<evidence type="ECO:0000256" key="1">
    <source>
        <dbReference type="ARBA" id="ARBA00011738"/>
    </source>
</evidence>
<dbReference type="InterPro" id="IPR013097">
    <property type="entry name" value="Dabb"/>
</dbReference>
<dbReference type="PROSITE" id="PS51502">
    <property type="entry name" value="S_R_A_B_BARREL"/>
    <property type="match status" value="1"/>
</dbReference>
<comment type="caution">
    <text evidence="3">The sequence shown here is derived from an EMBL/GenBank/DDBJ whole genome shotgun (WGS) entry which is preliminary data.</text>
</comment>
<dbReference type="SUPFAM" id="SSF54909">
    <property type="entry name" value="Dimeric alpha+beta barrel"/>
    <property type="match status" value="1"/>
</dbReference>
<name>A0A0X3TNM4_9RHOB</name>
<dbReference type="InterPro" id="IPR044662">
    <property type="entry name" value="HS1/DABB1-like"/>
</dbReference>
<organism evidence="3 4">
    <name type="scientific">Ruegeria profundi</name>
    <dbReference type="NCBI Taxonomy" id="1685378"/>
    <lineage>
        <taxon>Bacteria</taxon>
        <taxon>Pseudomonadati</taxon>
        <taxon>Pseudomonadota</taxon>
        <taxon>Alphaproteobacteria</taxon>
        <taxon>Rhodobacterales</taxon>
        <taxon>Roseobacteraceae</taxon>
        <taxon>Ruegeria</taxon>
    </lineage>
</organism>
<evidence type="ECO:0000313" key="4">
    <source>
        <dbReference type="Proteomes" id="UP000053690"/>
    </source>
</evidence>
<dbReference type="EMBL" id="LQBP01000011">
    <property type="protein sequence ID" value="KUJ77269.1"/>
    <property type="molecule type" value="Genomic_DNA"/>
</dbReference>
<dbReference type="InterPro" id="IPR011008">
    <property type="entry name" value="Dimeric_a/b-barrel"/>
</dbReference>
<proteinExistence type="predicted"/>
<dbReference type="RefSeq" id="WP_068340114.1">
    <property type="nucleotide sequence ID" value="NZ_LQBP01000011.1"/>
</dbReference>
<feature type="domain" description="Stress-response A/B barrel" evidence="2">
    <location>
        <begin position="2"/>
        <end position="100"/>
    </location>
</feature>
<dbReference type="Gene3D" id="3.30.70.100">
    <property type="match status" value="1"/>
</dbReference>
<reference evidence="4" key="1">
    <citation type="submission" date="2015-12" db="EMBL/GenBank/DDBJ databases">
        <authorList>
            <person name="Zhang G."/>
            <person name="Stingl U."/>
        </authorList>
    </citation>
    <scope>NUCLEOTIDE SEQUENCE [LARGE SCALE GENOMIC DNA]</scope>
    <source>
        <strain evidence="4">ZGT108</strain>
    </source>
</reference>
<evidence type="ECO:0000259" key="2">
    <source>
        <dbReference type="PROSITE" id="PS51502"/>
    </source>
</evidence>